<evidence type="ECO:0000313" key="4">
    <source>
        <dbReference type="Proteomes" id="UP001155240"/>
    </source>
</evidence>
<organism evidence="3 4">
    <name type="scientific">Rathayibacter rubneri</name>
    <dbReference type="NCBI Taxonomy" id="2950106"/>
    <lineage>
        <taxon>Bacteria</taxon>
        <taxon>Bacillati</taxon>
        <taxon>Actinomycetota</taxon>
        <taxon>Actinomycetes</taxon>
        <taxon>Micrococcales</taxon>
        <taxon>Microbacteriaceae</taxon>
        <taxon>Rathayibacter</taxon>
    </lineage>
</organism>
<keyword evidence="4" id="KW-1185">Reference proteome</keyword>
<dbReference type="Proteomes" id="UP001155240">
    <property type="component" value="Unassembled WGS sequence"/>
</dbReference>
<gene>
    <name evidence="3" type="ORF">NB037_03350</name>
</gene>
<proteinExistence type="predicted"/>
<feature type="compositionally biased region" description="Pro residues" evidence="1">
    <location>
        <begin position="1"/>
        <end position="10"/>
    </location>
</feature>
<comment type="caution">
    <text evidence="3">The sequence shown here is derived from an EMBL/GenBank/DDBJ whole genome shotgun (WGS) entry which is preliminary data.</text>
</comment>
<dbReference type="AlphaFoldDB" id="A0A9X2DUL4"/>
<keyword evidence="2" id="KW-0472">Membrane</keyword>
<feature type="transmembrane region" description="Helical" evidence="2">
    <location>
        <begin position="139"/>
        <end position="161"/>
    </location>
</feature>
<feature type="compositionally biased region" description="Low complexity" evidence="1">
    <location>
        <begin position="21"/>
        <end position="32"/>
    </location>
</feature>
<feature type="transmembrane region" description="Helical" evidence="2">
    <location>
        <begin position="64"/>
        <end position="90"/>
    </location>
</feature>
<evidence type="ECO:0000256" key="1">
    <source>
        <dbReference type="SAM" id="MobiDB-lite"/>
    </source>
</evidence>
<feature type="transmembrane region" description="Helical" evidence="2">
    <location>
        <begin position="110"/>
        <end position="132"/>
    </location>
</feature>
<accession>A0A9X2DUL4</accession>
<dbReference type="EMBL" id="JAMRYM010000006">
    <property type="protein sequence ID" value="MCM6761445.1"/>
    <property type="molecule type" value="Genomic_DNA"/>
</dbReference>
<evidence type="ECO:0000313" key="3">
    <source>
        <dbReference type="EMBL" id="MCM6761445.1"/>
    </source>
</evidence>
<evidence type="ECO:0000256" key="2">
    <source>
        <dbReference type="SAM" id="Phobius"/>
    </source>
</evidence>
<feature type="non-terminal residue" evidence="3">
    <location>
        <position position="1"/>
    </location>
</feature>
<keyword evidence="2" id="KW-0812">Transmembrane</keyword>
<name>A0A9X2DUL4_9MICO</name>
<keyword evidence="2" id="KW-1133">Transmembrane helix</keyword>
<dbReference type="Pfam" id="PF19779">
    <property type="entry name" value="DUF6264"/>
    <property type="match status" value="1"/>
</dbReference>
<dbReference type="InterPro" id="IPR046231">
    <property type="entry name" value="DUF6264"/>
</dbReference>
<reference evidence="3" key="1">
    <citation type="submission" date="2022-06" db="EMBL/GenBank/DDBJ databases">
        <title>Whole genome shotgun sequencing (WGS) of Rathayibacter sp. ZW T2_19, isolated from stored onions (Allium cepa).</title>
        <authorList>
            <person name="Stoll D.A."/>
            <person name="Huch M."/>
        </authorList>
    </citation>
    <scope>NUCLEOTIDE SEQUENCE</scope>
    <source>
        <strain evidence="3">ZW T2_19</strain>
    </source>
</reference>
<protein>
    <submittedName>
        <fullName evidence="3">DUF6264 family protein</fullName>
    </submittedName>
</protein>
<feature type="region of interest" description="Disordered" evidence="1">
    <location>
        <begin position="1"/>
        <end position="38"/>
    </location>
</feature>
<dbReference type="RefSeq" id="WP_251943648.1">
    <property type="nucleotide sequence ID" value="NZ_JAMRYM010000006.1"/>
</dbReference>
<sequence length="166" mass="17138">SEPPLPPPPPPRREPVQPEWASPTAAPSAASAPPAPSALERMPSGLGTPWKAARLRRPVRVWDLVLTIVLLAGEFLLTALLSYFGLFLAMASDACMGGNDCDSGLIGGGVLVAAGGVWIGMLVALVVSIVLLALRRIAFWVPIAGTVLSFAATIIGSWMAMAGTGT</sequence>